<keyword evidence="1" id="KW-0472">Membrane</keyword>
<feature type="transmembrane region" description="Helical" evidence="1">
    <location>
        <begin position="40"/>
        <end position="60"/>
    </location>
</feature>
<comment type="caution">
    <text evidence="2">The sequence shown here is derived from an EMBL/GenBank/DDBJ whole genome shotgun (WGS) entry which is preliminary data.</text>
</comment>
<protein>
    <submittedName>
        <fullName evidence="2">Uncharacterized protein</fullName>
    </submittedName>
</protein>
<name>A0A9K3MYL0_HELAN</name>
<gene>
    <name evidence="2" type="ORF">HanXRQr2_Chr11g0473781</name>
</gene>
<evidence type="ECO:0000313" key="2">
    <source>
        <dbReference type="EMBL" id="KAF5780604.1"/>
    </source>
</evidence>
<dbReference type="Gramene" id="mRNA:HanXRQr2_Chr11g0473781">
    <property type="protein sequence ID" value="CDS:HanXRQr2_Chr11g0473781.1"/>
    <property type="gene ID" value="HanXRQr2_Chr11g0473781"/>
</dbReference>
<sequence>MMMSVSSSESCCGVDDVSELPPSPVFLQPVSSCRKFTRGYCIATTLMMFWFVVFVTGMLWPEIYRTLLYCNRFDVVVWCFCN</sequence>
<proteinExistence type="predicted"/>
<keyword evidence="1" id="KW-0812">Transmembrane</keyword>
<organism evidence="2 3">
    <name type="scientific">Helianthus annuus</name>
    <name type="common">Common sunflower</name>
    <dbReference type="NCBI Taxonomy" id="4232"/>
    <lineage>
        <taxon>Eukaryota</taxon>
        <taxon>Viridiplantae</taxon>
        <taxon>Streptophyta</taxon>
        <taxon>Embryophyta</taxon>
        <taxon>Tracheophyta</taxon>
        <taxon>Spermatophyta</taxon>
        <taxon>Magnoliopsida</taxon>
        <taxon>eudicotyledons</taxon>
        <taxon>Gunneridae</taxon>
        <taxon>Pentapetalae</taxon>
        <taxon>asterids</taxon>
        <taxon>campanulids</taxon>
        <taxon>Asterales</taxon>
        <taxon>Asteraceae</taxon>
        <taxon>Asteroideae</taxon>
        <taxon>Heliantheae alliance</taxon>
        <taxon>Heliantheae</taxon>
        <taxon>Helianthus</taxon>
    </lineage>
</organism>
<reference evidence="2" key="1">
    <citation type="journal article" date="2017" name="Nature">
        <title>The sunflower genome provides insights into oil metabolism, flowering and Asterid evolution.</title>
        <authorList>
            <person name="Badouin H."/>
            <person name="Gouzy J."/>
            <person name="Grassa C.J."/>
            <person name="Murat F."/>
            <person name="Staton S.E."/>
            <person name="Cottret L."/>
            <person name="Lelandais-Briere C."/>
            <person name="Owens G.L."/>
            <person name="Carrere S."/>
            <person name="Mayjonade B."/>
            <person name="Legrand L."/>
            <person name="Gill N."/>
            <person name="Kane N.C."/>
            <person name="Bowers J.E."/>
            <person name="Hubner S."/>
            <person name="Bellec A."/>
            <person name="Berard A."/>
            <person name="Berges H."/>
            <person name="Blanchet N."/>
            <person name="Boniface M.C."/>
            <person name="Brunel D."/>
            <person name="Catrice O."/>
            <person name="Chaidir N."/>
            <person name="Claudel C."/>
            <person name="Donnadieu C."/>
            <person name="Faraut T."/>
            <person name="Fievet G."/>
            <person name="Helmstetter N."/>
            <person name="King M."/>
            <person name="Knapp S.J."/>
            <person name="Lai Z."/>
            <person name="Le Paslier M.C."/>
            <person name="Lippi Y."/>
            <person name="Lorenzon L."/>
            <person name="Mandel J.R."/>
            <person name="Marage G."/>
            <person name="Marchand G."/>
            <person name="Marquand E."/>
            <person name="Bret-Mestries E."/>
            <person name="Morien E."/>
            <person name="Nambeesan S."/>
            <person name="Nguyen T."/>
            <person name="Pegot-Espagnet P."/>
            <person name="Pouilly N."/>
            <person name="Raftis F."/>
            <person name="Sallet E."/>
            <person name="Schiex T."/>
            <person name="Thomas J."/>
            <person name="Vandecasteele C."/>
            <person name="Vares D."/>
            <person name="Vear F."/>
            <person name="Vautrin S."/>
            <person name="Crespi M."/>
            <person name="Mangin B."/>
            <person name="Burke J.M."/>
            <person name="Salse J."/>
            <person name="Munos S."/>
            <person name="Vincourt P."/>
            <person name="Rieseberg L.H."/>
            <person name="Langlade N.B."/>
        </authorList>
    </citation>
    <scope>NUCLEOTIDE SEQUENCE</scope>
    <source>
        <tissue evidence="2">Leaves</tissue>
    </source>
</reference>
<dbReference type="AlphaFoldDB" id="A0A9K3MYL0"/>
<reference evidence="2" key="2">
    <citation type="submission" date="2020-06" db="EMBL/GenBank/DDBJ databases">
        <title>Helianthus annuus Genome sequencing and assembly Release 2.</title>
        <authorList>
            <person name="Gouzy J."/>
            <person name="Langlade N."/>
            <person name="Munos S."/>
        </authorList>
    </citation>
    <scope>NUCLEOTIDE SEQUENCE</scope>
    <source>
        <tissue evidence="2">Leaves</tissue>
    </source>
</reference>
<keyword evidence="1" id="KW-1133">Transmembrane helix</keyword>
<accession>A0A9K3MYL0</accession>
<dbReference type="Proteomes" id="UP000215914">
    <property type="component" value="Unassembled WGS sequence"/>
</dbReference>
<dbReference type="EMBL" id="MNCJ02000326">
    <property type="protein sequence ID" value="KAF5780604.1"/>
    <property type="molecule type" value="Genomic_DNA"/>
</dbReference>
<evidence type="ECO:0000313" key="3">
    <source>
        <dbReference type="Proteomes" id="UP000215914"/>
    </source>
</evidence>
<evidence type="ECO:0000256" key="1">
    <source>
        <dbReference type="SAM" id="Phobius"/>
    </source>
</evidence>
<keyword evidence="3" id="KW-1185">Reference proteome</keyword>